<dbReference type="EMBL" id="AP019368">
    <property type="protein sequence ID" value="BBH52057.1"/>
    <property type="molecule type" value="Genomic_DNA"/>
</dbReference>
<feature type="domain" description="Response regulatory" evidence="5">
    <location>
        <begin position="12"/>
        <end position="129"/>
    </location>
</feature>
<dbReference type="RefSeq" id="WP_130606167.1">
    <property type="nucleotide sequence ID" value="NZ_AP019368.1"/>
</dbReference>
<dbReference type="PROSITE" id="PS50005">
    <property type="entry name" value="TPR"/>
    <property type="match status" value="3"/>
</dbReference>
<dbReference type="PANTHER" id="PTHR44943">
    <property type="entry name" value="CELLULOSE SYNTHASE OPERON PROTEIN C"/>
    <property type="match status" value="1"/>
</dbReference>
<dbReference type="Gene3D" id="3.40.50.2300">
    <property type="match status" value="1"/>
</dbReference>
<evidence type="ECO:0000256" key="1">
    <source>
        <dbReference type="ARBA" id="ARBA00022737"/>
    </source>
</evidence>
<dbReference type="OrthoDB" id="9786548at2"/>
<dbReference type="InterPro" id="IPR019734">
    <property type="entry name" value="TPR_rpt"/>
</dbReference>
<gene>
    <name evidence="6" type="ORF">JCM31447_04940</name>
</gene>
<feature type="repeat" description="TPR" evidence="4">
    <location>
        <begin position="342"/>
        <end position="375"/>
    </location>
</feature>
<feature type="repeat" description="TPR" evidence="4">
    <location>
        <begin position="274"/>
        <end position="307"/>
    </location>
</feature>
<dbReference type="SMART" id="SM00028">
    <property type="entry name" value="TPR"/>
    <property type="match status" value="6"/>
</dbReference>
<dbReference type="AlphaFoldDB" id="A0A4V0P256"/>
<dbReference type="PANTHER" id="PTHR44943:SF8">
    <property type="entry name" value="TPR REPEAT-CONTAINING PROTEIN MJ0263"/>
    <property type="match status" value="1"/>
</dbReference>
<proteinExistence type="predicted"/>
<sequence>MTKMSDLSLDMSFLIVDHSDSFRDIISMGLKSLGFKNIIKSPSAHIAYANLITRKIDFVICELNLDAMDGIELLKEIREDKKIGFMPFLMMSTEITKEQIAMLAEYEIDGFIKKPFTFQMLVEKIPVCYNHYNDPKNKEYLFSQAKSLLAEKKYQQAFNIYESLLKSYPQSARACIGLSRCYRSFDNFESAEYFCRKAIDNNNQYVQGFDEMANICMDRNMIDQAIYFYKRAVFLSPKNPLRYESITNSLIEKQRFKEAEEFLDDATNSGIDYQSIYEQYARSLFYQRKLEKAVMYFDKALENSENRISLLNLMGICYKDLNKFDEAIKYYDIAIREDPNDTKVLFNKALCYIDMNEFAKAKKICQKIIKIEPNHEKANRKIRELDAKMK</sequence>
<dbReference type="Proteomes" id="UP000291236">
    <property type="component" value="Chromosome"/>
</dbReference>
<evidence type="ECO:0000256" key="2">
    <source>
        <dbReference type="ARBA" id="ARBA00022803"/>
    </source>
</evidence>
<dbReference type="Pfam" id="PF14559">
    <property type="entry name" value="TPR_19"/>
    <property type="match status" value="2"/>
</dbReference>
<dbReference type="KEGG" id="sbf:JCM31447_04940"/>
<dbReference type="SUPFAM" id="SSF52172">
    <property type="entry name" value="CheY-like"/>
    <property type="match status" value="1"/>
</dbReference>
<dbReference type="InterPro" id="IPR051685">
    <property type="entry name" value="Ycf3/AcsC/BcsC/TPR_MFPF"/>
</dbReference>
<comment type="caution">
    <text evidence="3">Lacks conserved residue(s) required for the propagation of feature annotation.</text>
</comment>
<feature type="repeat" description="TPR" evidence="4">
    <location>
        <begin position="308"/>
        <end position="341"/>
    </location>
</feature>
<keyword evidence="2 4" id="KW-0802">TPR repeat</keyword>
<dbReference type="InterPro" id="IPR001789">
    <property type="entry name" value="Sig_transdc_resp-reg_receiver"/>
</dbReference>
<accession>A0A4V0P256</accession>
<dbReference type="InterPro" id="IPR011006">
    <property type="entry name" value="CheY-like_superfamily"/>
</dbReference>
<evidence type="ECO:0000256" key="3">
    <source>
        <dbReference type="PROSITE-ProRule" id="PRU00169"/>
    </source>
</evidence>
<dbReference type="PROSITE" id="PS50110">
    <property type="entry name" value="RESPONSE_REGULATORY"/>
    <property type="match status" value="1"/>
</dbReference>
<evidence type="ECO:0000256" key="4">
    <source>
        <dbReference type="PROSITE-ProRule" id="PRU00339"/>
    </source>
</evidence>
<dbReference type="Pfam" id="PF00072">
    <property type="entry name" value="Response_reg"/>
    <property type="match status" value="1"/>
</dbReference>
<evidence type="ECO:0000259" key="5">
    <source>
        <dbReference type="PROSITE" id="PS50110"/>
    </source>
</evidence>
<evidence type="ECO:0000313" key="6">
    <source>
        <dbReference type="EMBL" id="BBH52057.1"/>
    </source>
</evidence>
<keyword evidence="7" id="KW-1185">Reference proteome</keyword>
<protein>
    <submittedName>
        <fullName evidence="6">Tetratricopeptide repeat protein</fullName>
    </submittedName>
</protein>
<dbReference type="Gene3D" id="1.25.40.10">
    <property type="entry name" value="Tetratricopeptide repeat domain"/>
    <property type="match status" value="2"/>
</dbReference>
<organism evidence="6 7">
    <name type="scientific">Fluviispira sanaruensis</name>
    <dbReference type="NCBI Taxonomy" id="2493639"/>
    <lineage>
        <taxon>Bacteria</taxon>
        <taxon>Pseudomonadati</taxon>
        <taxon>Bdellovibrionota</taxon>
        <taxon>Oligoflexia</taxon>
        <taxon>Silvanigrellales</taxon>
        <taxon>Silvanigrellaceae</taxon>
        <taxon>Fluviispira</taxon>
    </lineage>
</organism>
<dbReference type="InterPro" id="IPR011990">
    <property type="entry name" value="TPR-like_helical_dom_sf"/>
</dbReference>
<reference evidence="6 7" key="1">
    <citation type="submission" date="2018-12" db="EMBL/GenBank/DDBJ databases">
        <title>Rubrispira sanarue gen. nov., sp., nov., a member of the order Silvanigrellales, isolated from a brackish lake in Hamamatsu Japan.</title>
        <authorList>
            <person name="Maejima Y."/>
            <person name="Iino T."/>
            <person name="Muraguchi Y."/>
            <person name="Fukuda K."/>
            <person name="Nojiri H."/>
            <person name="Ohkuma M."/>
            <person name="Moriuchi R."/>
            <person name="Dohra H."/>
            <person name="Kimbara K."/>
            <person name="Shintani M."/>
        </authorList>
    </citation>
    <scope>NUCLEOTIDE SEQUENCE [LARGE SCALE GENOMIC DNA]</scope>
    <source>
        <strain evidence="6 7">RF1110005</strain>
    </source>
</reference>
<dbReference type="PROSITE" id="PS50293">
    <property type="entry name" value="TPR_REGION"/>
    <property type="match status" value="1"/>
</dbReference>
<dbReference type="SUPFAM" id="SSF48452">
    <property type="entry name" value="TPR-like"/>
    <property type="match status" value="1"/>
</dbReference>
<keyword evidence="1" id="KW-0677">Repeat</keyword>
<evidence type="ECO:0000313" key="7">
    <source>
        <dbReference type="Proteomes" id="UP000291236"/>
    </source>
</evidence>
<dbReference type="SMART" id="SM00448">
    <property type="entry name" value="REC"/>
    <property type="match status" value="1"/>
</dbReference>
<name>A0A4V0P256_FLUSA</name>
<dbReference type="GO" id="GO:0000160">
    <property type="term" value="P:phosphorelay signal transduction system"/>
    <property type="evidence" value="ECO:0007669"/>
    <property type="project" value="InterPro"/>
</dbReference>